<dbReference type="Proteomes" id="UP001165653">
    <property type="component" value="Unassembled WGS sequence"/>
</dbReference>
<keyword evidence="1" id="KW-0812">Transmembrane</keyword>
<dbReference type="Gene3D" id="3.30.700.10">
    <property type="entry name" value="Glycoprotein, Type 4 Pilin"/>
    <property type="match status" value="1"/>
</dbReference>
<keyword evidence="1" id="KW-1133">Transmembrane helix</keyword>
<reference evidence="3" key="1">
    <citation type="submission" date="2022-10" db="EMBL/GenBank/DDBJ databases">
        <title>Luteolibacter sp. GHJ8, whole genome shotgun sequencing project.</title>
        <authorList>
            <person name="Zhao G."/>
            <person name="Shen L."/>
        </authorList>
    </citation>
    <scope>NUCLEOTIDE SEQUENCE</scope>
    <source>
        <strain evidence="3">GHJ8</strain>
    </source>
</reference>
<gene>
    <name evidence="3" type="ORF">OJ996_14160</name>
</gene>
<dbReference type="EMBL" id="JAPDDR010000007">
    <property type="protein sequence ID" value="MCW1914728.1"/>
    <property type="molecule type" value="Genomic_DNA"/>
</dbReference>
<protein>
    <submittedName>
        <fullName evidence="3">Type II secretion system protein GspG</fullName>
    </submittedName>
</protein>
<evidence type="ECO:0000313" key="4">
    <source>
        <dbReference type="Proteomes" id="UP001165653"/>
    </source>
</evidence>
<feature type="domain" description="Type II secretion system protein GspG C-terminal" evidence="2">
    <location>
        <begin position="31"/>
        <end position="126"/>
    </location>
</feature>
<name>A0ABT3G4F8_9BACT</name>
<evidence type="ECO:0000256" key="1">
    <source>
        <dbReference type="SAM" id="Phobius"/>
    </source>
</evidence>
<organism evidence="3 4">
    <name type="scientific">Luteolibacter rhizosphaerae</name>
    <dbReference type="NCBI Taxonomy" id="2989719"/>
    <lineage>
        <taxon>Bacteria</taxon>
        <taxon>Pseudomonadati</taxon>
        <taxon>Verrucomicrobiota</taxon>
        <taxon>Verrucomicrobiia</taxon>
        <taxon>Verrucomicrobiales</taxon>
        <taxon>Verrucomicrobiaceae</taxon>
        <taxon>Luteolibacter</taxon>
    </lineage>
</organism>
<proteinExistence type="predicted"/>
<accession>A0ABT3G4F8</accession>
<feature type="transmembrane region" description="Helical" evidence="1">
    <location>
        <begin position="6"/>
        <end position="27"/>
    </location>
</feature>
<comment type="caution">
    <text evidence="3">The sequence shown here is derived from an EMBL/GenBank/DDBJ whole genome shotgun (WGS) entry which is preliminary data.</text>
</comment>
<dbReference type="SUPFAM" id="SSF54523">
    <property type="entry name" value="Pili subunits"/>
    <property type="match status" value="1"/>
</dbReference>
<evidence type="ECO:0000313" key="3">
    <source>
        <dbReference type="EMBL" id="MCW1914728.1"/>
    </source>
</evidence>
<keyword evidence="4" id="KW-1185">Reference proteome</keyword>
<evidence type="ECO:0000259" key="2">
    <source>
        <dbReference type="Pfam" id="PF08334"/>
    </source>
</evidence>
<dbReference type="Pfam" id="PF08334">
    <property type="entry name" value="T2SSG"/>
    <property type="match status" value="1"/>
</dbReference>
<dbReference type="InterPro" id="IPR045584">
    <property type="entry name" value="Pilin-like"/>
</dbReference>
<dbReference type="InterPro" id="IPR013545">
    <property type="entry name" value="T2SS_protein-GspG_C"/>
</dbReference>
<sequence length="132" mass="14540">MWKAFSISFTIVAMAVLAFGFLCLTGFPSSGAKLQRVDADFNAIGSSIEAYRRKTGSYPTTEQGIEAVVSRPSSDRLPEKWEETANKVPEDPWETPYRYRLVSGSGKRAFEVISAGKDKKFGTSDVLSSVYP</sequence>
<keyword evidence="1" id="KW-0472">Membrane</keyword>